<dbReference type="CDD" id="cd13884">
    <property type="entry name" value="CuRO_2_tcLCC_insect_like"/>
    <property type="match status" value="1"/>
</dbReference>
<sequence>MDYKRLVVPKKGKLYSYKETDFSAAQPVPLERVISADGHTQSRVITAVNKTLPGPPIIVYQNQTVIIHVFNNLTSSGVTVHWHGLTQRDTPWMDGVAFITQCPIMPGQSFTYRFKVTQTGTFWYHSHIGAQRSMGLNGAFIIREKKPLAMEEHIFTIQDYNHDWDSELAHMKMTYGIYENRKLIGNTVSIEGAHFSMFIFQSGLINGRGRYHDPDTGTHNEAPLSVFNVVKGQQYRFRMIGTGTLYPFRVSIDDHNLTVIASDGSDLEPLVVESIIINPGERFDFILTADKAVSNYWIRAETLELDLNHRTEAILRYKGAPDEDPSSIKTVCSENNKCKVVNCPFLFYPPKYHSTCITFDQLQSKRNDDPAVVSHIEHGNKPYIPPLAGIIGKRDVSEQAKKGPTREVFLNFAFPGITWTPGSVNGVKFKYPPVSALTQGDQIESKYFCPNSDCGEEKVCYCFNVLNLNHQETIQMVFLNMGKGKGWAHPIHMHGHSFQVLKMGFAQYDNNGQIIGDNMDIDCHGNPNRNISFCNAATWADKSWGGNNIPELELIKPPRKDTIIVPTGGYVVVRIKADNPGMWFMHCHIELHNLDGMAMVINESYPHIPPPPQGFPSCDNFPPTPTRSSHSIRRREVYMDEVPSSRISTGGESYEEIEK</sequence>
<dbReference type="Pfam" id="PF07731">
    <property type="entry name" value="Cu-oxidase_2"/>
    <property type="match status" value="1"/>
</dbReference>
<dbReference type="PANTHER" id="PTHR11709:SF394">
    <property type="entry name" value="FI03373P-RELATED"/>
    <property type="match status" value="1"/>
</dbReference>
<dbReference type="Pfam" id="PF00394">
    <property type="entry name" value="Cu-oxidase"/>
    <property type="match status" value="1"/>
</dbReference>
<keyword evidence="2" id="KW-0479">Metal-binding</keyword>
<evidence type="ECO:0000259" key="7">
    <source>
        <dbReference type="Pfam" id="PF07731"/>
    </source>
</evidence>
<dbReference type="PROSITE" id="PS00080">
    <property type="entry name" value="MULTICOPPER_OXIDASE2"/>
    <property type="match status" value="1"/>
</dbReference>
<dbReference type="PANTHER" id="PTHR11709">
    <property type="entry name" value="MULTI-COPPER OXIDASE"/>
    <property type="match status" value="1"/>
</dbReference>
<dbReference type="InterPro" id="IPR002355">
    <property type="entry name" value="Cu_oxidase_Cu_BS"/>
</dbReference>
<dbReference type="InterPro" id="IPR008972">
    <property type="entry name" value="Cupredoxin"/>
</dbReference>
<dbReference type="CDD" id="cd13858">
    <property type="entry name" value="CuRO_1_tcLCC2_insect_like"/>
    <property type="match status" value="1"/>
</dbReference>
<evidence type="ECO:0000256" key="2">
    <source>
        <dbReference type="ARBA" id="ARBA00022723"/>
    </source>
</evidence>
<evidence type="ECO:0000256" key="3">
    <source>
        <dbReference type="ARBA" id="ARBA00023002"/>
    </source>
</evidence>
<dbReference type="PROSITE" id="PS00079">
    <property type="entry name" value="MULTICOPPER_OXIDASE1"/>
    <property type="match status" value="2"/>
</dbReference>
<evidence type="ECO:0000313" key="10">
    <source>
        <dbReference type="Proteomes" id="UP001217089"/>
    </source>
</evidence>
<organism evidence="9 10">
    <name type="scientific">Tegillarca granosa</name>
    <name type="common">Malaysian cockle</name>
    <name type="synonym">Anadara granosa</name>
    <dbReference type="NCBI Taxonomy" id="220873"/>
    <lineage>
        <taxon>Eukaryota</taxon>
        <taxon>Metazoa</taxon>
        <taxon>Spiralia</taxon>
        <taxon>Lophotrochozoa</taxon>
        <taxon>Mollusca</taxon>
        <taxon>Bivalvia</taxon>
        <taxon>Autobranchia</taxon>
        <taxon>Pteriomorphia</taxon>
        <taxon>Arcoida</taxon>
        <taxon>Arcoidea</taxon>
        <taxon>Arcidae</taxon>
        <taxon>Tegillarca</taxon>
    </lineage>
</organism>
<reference evidence="9 10" key="1">
    <citation type="submission" date="2022-12" db="EMBL/GenBank/DDBJ databases">
        <title>Chromosome-level genome of Tegillarca granosa.</title>
        <authorList>
            <person name="Kim J."/>
        </authorList>
    </citation>
    <scope>NUCLEOTIDE SEQUENCE [LARGE SCALE GENOMIC DNA]</scope>
    <source>
        <strain evidence="9">Teg-2019</strain>
        <tissue evidence="9">Adductor muscle</tissue>
    </source>
</reference>
<dbReference type="InterPro" id="IPR033138">
    <property type="entry name" value="Cu_oxidase_CS"/>
</dbReference>
<dbReference type="InterPro" id="IPR011707">
    <property type="entry name" value="Cu-oxidase-like_N"/>
</dbReference>
<dbReference type="InterPro" id="IPR001117">
    <property type="entry name" value="Cu-oxidase_2nd"/>
</dbReference>
<dbReference type="EMBL" id="JARBDR010000918">
    <property type="protein sequence ID" value="KAJ8301483.1"/>
    <property type="molecule type" value="Genomic_DNA"/>
</dbReference>
<evidence type="ECO:0000259" key="6">
    <source>
        <dbReference type="Pfam" id="PF00394"/>
    </source>
</evidence>
<feature type="domain" description="Plastocyanin-like" evidence="6">
    <location>
        <begin position="197"/>
        <end position="320"/>
    </location>
</feature>
<comment type="similarity">
    <text evidence="1">Belongs to the multicopper oxidase family.</text>
</comment>
<keyword evidence="10" id="KW-1185">Reference proteome</keyword>
<dbReference type="InterPro" id="IPR011706">
    <property type="entry name" value="Cu-oxidase_C"/>
</dbReference>
<keyword evidence="4" id="KW-0186">Copper</keyword>
<feature type="domain" description="Plastocyanin-like" evidence="8">
    <location>
        <begin position="36"/>
        <end position="146"/>
    </location>
</feature>
<evidence type="ECO:0000259" key="8">
    <source>
        <dbReference type="Pfam" id="PF07732"/>
    </source>
</evidence>
<evidence type="ECO:0000256" key="1">
    <source>
        <dbReference type="ARBA" id="ARBA00010609"/>
    </source>
</evidence>
<evidence type="ECO:0000313" key="9">
    <source>
        <dbReference type="EMBL" id="KAJ8301483.1"/>
    </source>
</evidence>
<accession>A0ABQ9EDZ7</accession>
<evidence type="ECO:0000256" key="5">
    <source>
        <dbReference type="SAM" id="MobiDB-lite"/>
    </source>
</evidence>
<evidence type="ECO:0000256" key="4">
    <source>
        <dbReference type="ARBA" id="ARBA00023008"/>
    </source>
</evidence>
<proteinExistence type="inferred from homology"/>
<dbReference type="SUPFAM" id="SSF49503">
    <property type="entry name" value="Cupredoxins"/>
    <property type="match status" value="3"/>
</dbReference>
<feature type="region of interest" description="Disordered" evidence="5">
    <location>
        <begin position="621"/>
        <end position="659"/>
    </location>
</feature>
<evidence type="ECO:0008006" key="11">
    <source>
        <dbReference type="Google" id="ProtNLM"/>
    </source>
</evidence>
<protein>
    <recommendedName>
        <fullName evidence="11">Laccase</fullName>
    </recommendedName>
</protein>
<feature type="domain" description="Plastocyanin-like" evidence="7">
    <location>
        <begin position="447"/>
        <end position="603"/>
    </location>
</feature>
<name>A0ABQ9EDZ7_TEGGR</name>
<dbReference type="InterPro" id="IPR045087">
    <property type="entry name" value="Cu-oxidase_fam"/>
</dbReference>
<dbReference type="CDD" id="cd13905">
    <property type="entry name" value="CuRO_3_tcLLC2_insect_like"/>
    <property type="match status" value="1"/>
</dbReference>
<keyword evidence="3" id="KW-0560">Oxidoreductase</keyword>
<dbReference type="Pfam" id="PF07732">
    <property type="entry name" value="Cu-oxidase_3"/>
    <property type="match status" value="1"/>
</dbReference>
<gene>
    <name evidence="9" type="ORF">KUTeg_020470</name>
</gene>
<dbReference type="Gene3D" id="2.60.40.420">
    <property type="entry name" value="Cupredoxins - blue copper proteins"/>
    <property type="match status" value="3"/>
</dbReference>
<comment type="caution">
    <text evidence="9">The sequence shown here is derived from an EMBL/GenBank/DDBJ whole genome shotgun (WGS) entry which is preliminary data.</text>
</comment>
<dbReference type="Proteomes" id="UP001217089">
    <property type="component" value="Unassembled WGS sequence"/>
</dbReference>